<dbReference type="SUPFAM" id="SSF56784">
    <property type="entry name" value="HAD-like"/>
    <property type="match status" value="1"/>
</dbReference>
<dbReference type="NCBIfam" id="TIGR01549">
    <property type="entry name" value="HAD-SF-IA-v1"/>
    <property type="match status" value="1"/>
</dbReference>
<dbReference type="InterPro" id="IPR023214">
    <property type="entry name" value="HAD_sf"/>
</dbReference>
<dbReference type="Proteomes" id="UP000063699">
    <property type="component" value="Chromosome"/>
</dbReference>
<organism evidence="1 2">
    <name type="scientific">Kibdelosporangium phytohabitans</name>
    <dbReference type="NCBI Taxonomy" id="860235"/>
    <lineage>
        <taxon>Bacteria</taxon>
        <taxon>Bacillati</taxon>
        <taxon>Actinomycetota</taxon>
        <taxon>Actinomycetes</taxon>
        <taxon>Pseudonocardiales</taxon>
        <taxon>Pseudonocardiaceae</taxon>
        <taxon>Kibdelosporangium</taxon>
    </lineage>
</organism>
<proteinExistence type="predicted"/>
<dbReference type="PANTHER" id="PTHR43434:SF1">
    <property type="entry name" value="PHOSPHOGLYCOLATE PHOSPHATASE"/>
    <property type="match status" value="1"/>
</dbReference>
<evidence type="ECO:0000313" key="1">
    <source>
        <dbReference type="EMBL" id="ALG15709.1"/>
    </source>
</evidence>
<dbReference type="EMBL" id="CP012752">
    <property type="protein sequence ID" value="ALG15709.1"/>
    <property type="molecule type" value="Genomic_DNA"/>
</dbReference>
<protein>
    <recommendedName>
        <fullName evidence="3">Haloacid dehalogenase</fullName>
    </recommendedName>
</protein>
<dbReference type="GO" id="GO:0008967">
    <property type="term" value="F:phosphoglycolate phosphatase activity"/>
    <property type="evidence" value="ECO:0007669"/>
    <property type="project" value="TreeGrafter"/>
</dbReference>
<evidence type="ECO:0008006" key="3">
    <source>
        <dbReference type="Google" id="ProtNLM"/>
    </source>
</evidence>
<reference evidence="1 2" key="1">
    <citation type="submission" date="2015-07" db="EMBL/GenBank/DDBJ databases">
        <title>Genome sequencing of Kibdelosporangium phytohabitans.</title>
        <authorList>
            <person name="Qin S."/>
            <person name="Xing K."/>
        </authorList>
    </citation>
    <scope>NUCLEOTIDE SEQUENCE [LARGE SCALE GENOMIC DNA]</scope>
    <source>
        <strain evidence="1 2">KLBMP1111</strain>
    </source>
</reference>
<dbReference type="InterPro" id="IPR006439">
    <property type="entry name" value="HAD-SF_hydro_IA"/>
</dbReference>
<dbReference type="GO" id="GO:0005829">
    <property type="term" value="C:cytosol"/>
    <property type="evidence" value="ECO:0007669"/>
    <property type="project" value="TreeGrafter"/>
</dbReference>
<dbReference type="InterPro" id="IPR041492">
    <property type="entry name" value="HAD_2"/>
</dbReference>
<dbReference type="InterPro" id="IPR050155">
    <property type="entry name" value="HAD-like_hydrolase_sf"/>
</dbReference>
<dbReference type="Gene3D" id="3.40.50.1000">
    <property type="entry name" value="HAD superfamily/HAD-like"/>
    <property type="match status" value="1"/>
</dbReference>
<dbReference type="AlphaFoldDB" id="A0A0N9IGL0"/>
<name>A0A0N9IGL0_9PSEU</name>
<keyword evidence="2" id="KW-1185">Reference proteome</keyword>
<dbReference type="InterPro" id="IPR036412">
    <property type="entry name" value="HAD-like_sf"/>
</dbReference>
<sequence>MARILANTDALLLDFDGPICSVFAGFPAPVVAGQLAEILTEAGHDLPPDVATATDPFDLLHHAATLGTHEAELVNAAFRAHEVEAIHSAEPTPGAHELIEAWKHTGRSLAIVTNNSRTAIETYLDLYDLGGHVDFVAARTSKVTSLLKPSPYLVTRAVRELAAQPNRSTLVGDSVTDIVAAKAAHVMVIGYSNKPGKADRFLELEPTALVTTMALLLLPVQAEHPDIAYEP</sequence>
<dbReference type="KEGG" id="kphy:AOZ06_52250"/>
<evidence type="ECO:0000313" key="2">
    <source>
        <dbReference type="Proteomes" id="UP000063699"/>
    </source>
</evidence>
<gene>
    <name evidence="1" type="ORF">AOZ06_52250</name>
</gene>
<dbReference type="GO" id="GO:0006281">
    <property type="term" value="P:DNA repair"/>
    <property type="evidence" value="ECO:0007669"/>
    <property type="project" value="TreeGrafter"/>
</dbReference>
<dbReference type="PANTHER" id="PTHR43434">
    <property type="entry name" value="PHOSPHOGLYCOLATE PHOSPHATASE"/>
    <property type="match status" value="1"/>
</dbReference>
<dbReference type="STRING" id="860235.AOZ06_52250"/>
<dbReference type="OrthoDB" id="4547358at2"/>
<dbReference type="Pfam" id="PF13419">
    <property type="entry name" value="HAD_2"/>
    <property type="match status" value="1"/>
</dbReference>
<accession>A0A0N9IGL0</accession>